<reference evidence="2 3" key="1">
    <citation type="journal article" date="2019" name="Int. J. Syst. Evol. Microbiol.">
        <title>The Global Catalogue of Microorganisms (GCM) 10K type strain sequencing project: providing services to taxonomists for standard genome sequencing and annotation.</title>
        <authorList>
            <consortium name="The Broad Institute Genomics Platform"/>
            <consortium name="The Broad Institute Genome Sequencing Center for Infectious Disease"/>
            <person name="Wu L."/>
            <person name="Ma J."/>
        </authorList>
    </citation>
    <scope>NUCLEOTIDE SEQUENCE [LARGE SCALE GENOMIC DNA]</scope>
    <source>
        <strain evidence="2 3">JCM 17504</strain>
    </source>
</reference>
<dbReference type="SUPFAM" id="SSF46785">
    <property type="entry name" value="Winged helix' DNA-binding domain"/>
    <property type="match status" value="1"/>
</dbReference>
<dbReference type="RefSeq" id="WP_227777767.1">
    <property type="nucleotide sequence ID" value="NZ_BAABKX010000008.1"/>
</dbReference>
<organism evidence="2 3">
    <name type="scientific">Haladaptatus pallidirubidus</name>
    <dbReference type="NCBI Taxonomy" id="1008152"/>
    <lineage>
        <taxon>Archaea</taxon>
        <taxon>Methanobacteriati</taxon>
        <taxon>Methanobacteriota</taxon>
        <taxon>Stenosarchaea group</taxon>
        <taxon>Halobacteria</taxon>
        <taxon>Halobacteriales</taxon>
        <taxon>Haladaptataceae</taxon>
        <taxon>Haladaptatus</taxon>
    </lineage>
</organism>
<name>A0AAV3UHU0_9EURY</name>
<dbReference type="Proteomes" id="UP001501729">
    <property type="component" value="Unassembled WGS sequence"/>
</dbReference>
<dbReference type="AlphaFoldDB" id="A0AAV3UHU0"/>
<dbReference type="Pfam" id="PF03551">
    <property type="entry name" value="PadR"/>
    <property type="match status" value="1"/>
</dbReference>
<sequence length="103" mass="11734">MSTEPAFADVPSFRRDLLAVIAREEPVYGLAAKRALETAYDDTINNGQLYRHLDALVEENYVQKSQLDRRTNEYSVTDSGRETLKAQITWLESCLTNGENIHE</sequence>
<protein>
    <recommendedName>
        <fullName evidence="1">Transcription regulator PadR N-terminal domain-containing protein</fullName>
    </recommendedName>
</protein>
<dbReference type="Gene3D" id="1.10.10.10">
    <property type="entry name" value="Winged helix-like DNA-binding domain superfamily/Winged helix DNA-binding domain"/>
    <property type="match status" value="1"/>
</dbReference>
<gene>
    <name evidence="2" type="ORF">GCM10025751_25030</name>
</gene>
<comment type="caution">
    <text evidence="2">The sequence shown here is derived from an EMBL/GenBank/DDBJ whole genome shotgun (WGS) entry which is preliminary data.</text>
</comment>
<dbReference type="InterPro" id="IPR036390">
    <property type="entry name" value="WH_DNA-bd_sf"/>
</dbReference>
<evidence type="ECO:0000313" key="3">
    <source>
        <dbReference type="Proteomes" id="UP001501729"/>
    </source>
</evidence>
<dbReference type="EMBL" id="BAABKX010000008">
    <property type="protein sequence ID" value="GAA5050650.1"/>
    <property type="molecule type" value="Genomic_DNA"/>
</dbReference>
<keyword evidence="3" id="KW-1185">Reference proteome</keyword>
<evidence type="ECO:0000259" key="1">
    <source>
        <dbReference type="Pfam" id="PF03551"/>
    </source>
</evidence>
<feature type="domain" description="Transcription regulator PadR N-terminal" evidence="1">
    <location>
        <begin position="17"/>
        <end position="85"/>
    </location>
</feature>
<dbReference type="InterPro" id="IPR005149">
    <property type="entry name" value="Tscrpt_reg_PadR_N"/>
</dbReference>
<dbReference type="GeneID" id="68616072"/>
<accession>A0AAV3UHU0</accession>
<proteinExistence type="predicted"/>
<dbReference type="InterPro" id="IPR036388">
    <property type="entry name" value="WH-like_DNA-bd_sf"/>
</dbReference>
<evidence type="ECO:0000313" key="2">
    <source>
        <dbReference type="EMBL" id="GAA5050650.1"/>
    </source>
</evidence>